<evidence type="ECO:0000313" key="2">
    <source>
        <dbReference type="Proteomes" id="UP001501169"/>
    </source>
</evidence>
<dbReference type="Proteomes" id="UP001501169">
    <property type="component" value="Unassembled WGS sequence"/>
</dbReference>
<proteinExistence type="predicted"/>
<gene>
    <name evidence="1" type="ORF">GCM10009098_31780</name>
</gene>
<keyword evidence="2" id="KW-1185">Reference proteome</keyword>
<evidence type="ECO:0000313" key="1">
    <source>
        <dbReference type="EMBL" id="GAA0561329.1"/>
    </source>
</evidence>
<protein>
    <recommendedName>
        <fullName evidence="3">YfcL protein</fullName>
    </recommendedName>
</protein>
<comment type="caution">
    <text evidence="1">The sequence shown here is derived from an EMBL/GenBank/DDBJ whole genome shotgun (WGS) entry which is preliminary data.</text>
</comment>
<accession>A0ABN1E8K0</accession>
<dbReference type="RefSeq" id="WP_134058224.1">
    <property type="nucleotide sequence ID" value="NZ_BAAAEO010000005.1"/>
</dbReference>
<organism evidence="1 2">
    <name type="scientific">Rheinheimera aquimaris</name>
    <dbReference type="NCBI Taxonomy" id="412437"/>
    <lineage>
        <taxon>Bacteria</taxon>
        <taxon>Pseudomonadati</taxon>
        <taxon>Pseudomonadota</taxon>
        <taxon>Gammaproteobacteria</taxon>
        <taxon>Chromatiales</taxon>
        <taxon>Chromatiaceae</taxon>
        <taxon>Rheinheimera</taxon>
    </lineage>
</organism>
<evidence type="ECO:0008006" key="3">
    <source>
        <dbReference type="Google" id="ProtNLM"/>
    </source>
</evidence>
<reference evidence="1 2" key="1">
    <citation type="journal article" date="2019" name="Int. J. Syst. Evol. Microbiol.">
        <title>The Global Catalogue of Microorganisms (GCM) 10K type strain sequencing project: providing services to taxonomists for standard genome sequencing and annotation.</title>
        <authorList>
            <consortium name="The Broad Institute Genomics Platform"/>
            <consortium name="The Broad Institute Genome Sequencing Center for Infectious Disease"/>
            <person name="Wu L."/>
            <person name="Ma J."/>
        </authorList>
    </citation>
    <scope>NUCLEOTIDE SEQUENCE [LARGE SCALE GENOMIC DNA]</scope>
    <source>
        <strain evidence="1 2">JCM 14331</strain>
    </source>
</reference>
<name>A0ABN1E8K0_9GAMM</name>
<dbReference type="EMBL" id="BAAAEO010000005">
    <property type="protein sequence ID" value="GAA0561329.1"/>
    <property type="molecule type" value="Genomic_DNA"/>
</dbReference>
<sequence length="91" mass="10133">MSTEITTLAEYQCQATELALQFRCGSHTQAAVELAAMVAQLVQAFSSQPAHYATELQNILQAVLNCQAQRDWLGLADYLEYELQDLLHLCS</sequence>